<gene>
    <name evidence="20" type="ORF">G7K_0359-t1</name>
</gene>
<dbReference type="UniPathway" id="UPA00223">
    <property type="reaction ID" value="UER00999"/>
</dbReference>
<comment type="subcellular location">
    <subcellularLocation>
        <location evidence="15">Mitochondrion</location>
    </subcellularLocation>
    <subcellularLocation>
        <location evidence="1">Nucleus</location>
    </subcellularLocation>
</comment>
<dbReference type="EMBL" id="BACD03000002">
    <property type="protein sequence ID" value="GAO46119.1"/>
    <property type="molecule type" value="Genomic_DNA"/>
</dbReference>
<dbReference type="HAMAP" id="MF_00558">
    <property type="entry name" value="Succ_CoA_beta"/>
    <property type="match status" value="1"/>
</dbReference>
<evidence type="ECO:0000313" key="21">
    <source>
        <dbReference type="Proteomes" id="UP000033140"/>
    </source>
</evidence>
<dbReference type="GO" id="GO:0006099">
    <property type="term" value="P:tricarboxylic acid cycle"/>
    <property type="evidence" value="ECO:0007669"/>
    <property type="project" value="UniProtKB-UniRule"/>
</dbReference>
<dbReference type="PANTHER" id="PTHR11815">
    <property type="entry name" value="SUCCINYL-COA SYNTHETASE BETA CHAIN"/>
    <property type="match status" value="1"/>
</dbReference>
<evidence type="ECO:0000256" key="6">
    <source>
        <dbReference type="ARBA" id="ARBA00022741"/>
    </source>
</evidence>
<dbReference type="NCBIfam" id="TIGR01016">
    <property type="entry name" value="sucCoAbeta"/>
    <property type="match status" value="1"/>
</dbReference>
<dbReference type="GO" id="GO:0004775">
    <property type="term" value="F:succinate-CoA ligase (ADP-forming) activity"/>
    <property type="evidence" value="ECO:0007669"/>
    <property type="project" value="UniProtKB-UniRule"/>
</dbReference>
<evidence type="ECO:0000256" key="15">
    <source>
        <dbReference type="HAMAP-Rule" id="MF_03219"/>
    </source>
</evidence>
<reference evidence="20 21" key="1">
    <citation type="journal article" date="2011" name="J. Gen. Appl. Microbiol.">
        <title>Draft genome sequencing of the enigmatic yeast Saitoella complicata.</title>
        <authorList>
            <person name="Nishida H."/>
            <person name="Hamamoto M."/>
            <person name="Sugiyama J."/>
        </authorList>
    </citation>
    <scope>NUCLEOTIDE SEQUENCE [LARGE SCALE GENOMIC DNA]</scope>
    <source>
        <strain evidence="20 21">NRRL Y-17804</strain>
    </source>
</reference>
<dbReference type="InterPro" id="IPR013650">
    <property type="entry name" value="ATP-grasp_succ-CoA_synth-type"/>
</dbReference>
<evidence type="ECO:0000256" key="7">
    <source>
        <dbReference type="ARBA" id="ARBA00022840"/>
    </source>
</evidence>
<evidence type="ECO:0000256" key="1">
    <source>
        <dbReference type="ARBA" id="ARBA00004123"/>
    </source>
</evidence>
<feature type="region of interest" description="Disordered" evidence="18">
    <location>
        <begin position="449"/>
        <end position="531"/>
    </location>
</feature>
<evidence type="ECO:0000256" key="16">
    <source>
        <dbReference type="RuleBase" id="RU004020"/>
    </source>
</evidence>
<feature type="binding site" evidence="15">
    <location>
        <begin position="615"/>
        <end position="617"/>
    </location>
    <ligand>
        <name>ATP</name>
        <dbReference type="ChEBI" id="CHEBI:30616"/>
    </ligand>
</feature>
<comment type="cofactor">
    <cofactor evidence="15">
        <name>Mg(2+)</name>
        <dbReference type="ChEBI" id="CHEBI:18420"/>
    </cofactor>
    <text evidence="15">Binds 1 Mg(2+) ion per subunit.</text>
</comment>
<dbReference type="SUPFAM" id="SSF56059">
    <property type="entry name" value="Glutathione synthetase ATP-binding domain-like"/>
    <property type="match status" value="1"/>
</dbReference>
<dbReference type="GO" id="GO:0000287">
    <property type="term" value="F:magnesium ion binding"/>
    <property type="evidence" value="ECO:0007669"/>
    <property type="project" value="UniProtKB-UniRule"/>
</dbReference>
<keyword evidence="21" id="KW-1185">Reference proteome</keyword>
<dbReference type="FunFam" id="3.30.470.20:FF:000002">
    <property type="entry name" value="Succinate--CoA ligase [ADP-forming] subunit beta"/>
    <property type="match status" value="1"/>
</dbReference>
<dbReference type="PRINTS" id="PR00056">
    <property type="entry name" value="HSFDOMAIN"/>
</dbReference>
<dbReference type="GO" id="GO:0006104">
    <property type="term" value="P:succinyl-CoA metabolic process"/>
    <property type="evidence" value="ECO:0007669"/>
    <property type="project" value="TreeGrafter"/>
</dbReference>
<keyword evidence="5 15" id="KW-0479">Metal-binding</keyword>
<comment type="similarity">
    <text evidence="16">Belongs to the HSF family.</text>
</comment>
<dbReference type="GO" id="GO:0043565">
    <property type="term" value="F:sequence-specific DNA binding"/>
    <property type="evidence" value="ECO:0007669"/>
    <property type="project" value="InterPro"/>
</dbReference>
<sequence length="973" mass="106884">MGHNKNVVAASMSSAQDNRPPEVAVPATYPSLSPTSDQITPPMLEQPPSCISASAQVNASNAVGNTPFQSQPPPALQPKVQAAFVNKLYAMVEEPTIQHLISWTTSGETFVVKEVTEFSKCLSHFFKHNNWQSFVRQLNMYGFHKVNDMFHQNSSTESTVWEFKHPNFKRGGVDALQGIKRKSSRQPLVHRDSYSHQNSNGSSALPTPVMELGGPGGYMDATVPDEQAARSDHTVQMLSERVAILEDNYNALLSQSHAVRSALQSYEQLQSGLIGFIAALTDAHKADGLLHRDVNELHMELEKFRHTVANITSDMSQRAYSQADIYRRRSTMYGWQPPERPSISDMSTISSTSSPQSYQRFHPHQRDSYTSSARPYLPPRSDSLQHMSYPGYSPFAGMPRPSPPHPLHRNSSGELRNLQQYRWREPSIVVPPNMPDSHDAQHVRIAAPLTQPRPPLTSEGPPPPLPDESEPGRSNSRGASIGSVHALLNPPQETPSVSGPADTEGYDQNRKRKRQSLGGDAGRQRERQRTRIRFYSTMFRLARSSLASAAKAPQPGFLQKRNLSIHEYLSADLLREYGVGVPKGGVAKTAAEAEAIAKQLNTEDMVIKAQVLAGGRGKGTFDNGLKGGVRTIFSPHEAKMFAEQMLGHKLVTKQTGAGGRLCNAVYICERKFARREYYLAILMDRVSQGPVIVASSQGGVDIETVAAENPDAIIRQPVDINTGVTPELAKGLAKKMGFTPACIDEAADTISKLYKVFIEKDATQIEINPLSETHEHEVLAMDAKFGFDDNAEFRQKEVFEKRDTTQEDADEVKAAEFGLNFIKLDGNIGCLVNGAGLAMATMDIIQLYGGSPANFLDVGGSATPKAIEEAFGLITKDPKVTAIFVNIFGGIVRCDNIAQGLIQTVQNMNLQIPVIARLQGTNMREAQELLSKSGLKIFAIDSLDEAAERVTDFSKIVSMARKSDVNISFELPI</sequence>
<dbReference type="InterPro" id="IPR016102">
    <property type="entry name" value="Succinyl-CoA_synth-like"/>
</dbReference>
<evidence type="ECO:0000256" key="10">
    <source>
        <dbReference type="ARBA" id="ARBA00023015"/>
    </source>
</evidence>
<evidence type="ECO:0000259" key="19">
    <source>
        <dbReference type="SMART" id="SM00415"/>
    </source>
</evidence>
<dbReference type="GO" id="GO:0042709">
    <property type="term" value="C:succinate-CoA ligase complex"/>
    <property type="evidence" value="ECO:0007669"/>
    <property type="project" value="TreeGrafter"/>
</dbReference>
<comment type="caution">
    <text evidence="20">The sequence shown here is derived from an EMBL/GenBank/DDBJ whole genome shotgun (WGS) entry which is preliminary data.</text>
</comment>
<comment type="subunit">
    <text evidence="14">Heterodimer of an alpha and a beta subunit. The beta subunit determines specificity for GTP.</text>
</comment>
<dbReference type="FunFam" id="1.10.10.10:FF:000027">
    <property type="entry name" value="Heat shock transcription factor 1"/>
    <property type="match status" value="1"/>
</dbReference>
<dbReference type="GO" id="GO:0001228">
    <property type="term" value="F:DNA-binding transcription activator activity, RNA polymerase II-specific"/>
    <property type="evidence" value="ECO:0007669"/>
    <property type="project" value="UniProtKB-ARBA"/>
</dbReference>
<reference evidence="20 21" key="3">
    <citation type="journal article" date="2015" name="Genome Announc.">
        <title>Draft Genome Sequence of the Archiascomycetous Yeast Saitoella complicata.</title>
        <authorList>
            <person name="Yamauchi K."/>
            <person name="Kondo S."/>
            <person name="Hamamoto M."/>
            <person name="Takahashi Y."/>
            <person name="Ogura Y."/>
            <person name="Hayashi T."/>
            <person name="Nishida H."/>
        </authorList>
    </citation>
    <scope>NUCLEOTIDE SEQUENCE [LARGE SCALE GENOMIC DNA]</scope>
    <source>
        <strain evidence="20 21">NRRL Y-17804</strain>
    </source>
</reference>
<evidence type="ECO:0000256" key="8">
    <source>
        <dbReference type="ARBA" id="ARBA00022842"/>
    </source>
</evidence>
<feature type="region of interest" description="Disordered" evidence="18">
    <location>
        <begin position="331"/>
        <end position="412"/>
    </location>
</feature>
<comment type="catalytic activity">
    <reaction evidence="15">
        <text>succinate + ATP + CoA = succinyl-CoA + ADP + phosphate</text>
        <dbReference type="Rhea" id="RHEA:17661"/>
        <dbReference type="ChEBI" id="CHEBI:30031"/>
        <dbReference type="ChEBI" id="CHEBI:30616"/>
        <dbReference type="ChEBI" id="CHEBI:43474"/>
        <dbReference type="ChEBI" id="CHEBI:57287"/>
        <dbReference type="ChEBI" id="CHEBI:57292"/>
        <dbReference type="ChEBI" id="CHEBI:456216"/>
        <dbReference type="EC" id="6.2.1.5"/>
    </reaction>
</comment>
<dbReference type="InterPro" id="IPR036388">
    <property type="entry name" value="WH-like_DNA-bd_sf"/>
</dbReference>
<feature type="region of interest" description="Disordered" evidence="18">
    <location>
        <begin position="187"/>
        <end position="211"/>
    </location>
</feature>
<dbReference type="Pfam" id="PF00447">
    <property type="entry name" value="HSF_DNA-bind"/>
    <property type="match status" value="1"/>
</dbReference>
<evidence type="ECO:0000256" key="12">
    <source>
        <dbReference type="ARBA" id="ARBA00023163"/>
    </source>
</evidence>
<keyword evidence="10" id="KW-0805">Transcription regulation</keyword>
<feature type="compositionally biased region" description="Pro residues" evidence="18">
    <location>
        <begin position="451"/>
        <end position="466"/>
    </location>
</feature>
<dbReference type="Pfam" id="PF00549">
    <property type="entry name" value="Ligase_CoA"/>
    <property type="match status" value="1"/>
</dbReference>
<dbReference type="SUPFAM" id="SSF46785">
    <property type="entry name" value="Winged helix' DNA-binding domain"/>
    <property type="match status" value="1"/>
</dbReference>
<name>A0A0E9N8G8_SAICN</name>
<protein>
    <recommendedName>
        <fullName evidence="15">Succinate--CoA ligase [ADP-forming] subunit beta, mitochondrial</fullName>
        <ecNumber evidence="15">6.2.1.5</ecNumber>
    </recommendedName>
    <alternativeName>
        <fullName evidence="15">Succinyl-CoA synthetase beta chain</fullName>
        <shortName evidence="15">SCS-beta</shortName>
    </alternativeName>
</protein>
<evidence type="ECO:0000256" key="4">
    <source>
        <dbReference type="ARBA" id="ARBA00022598"/>
    </source>
</evidence>
<dbReference type="InterPro" id="IPR000232">
    <property type="entry name" value="HSF_DNA-bd"/>
</dbReference>
<evidence type="ECO:0000256" key="13">
    <source>
        <dbReference type="ARBA" id="ARBA00023242"/>
    </source>
</evidence>
<dbReference type="AlphaFoldDB" id="A0A0E9N8G8"/>
<keyword evidence="8 15" id="KW-0460">Magnesium</keyword>
<dbReference type="InterPro" id="IPR005811">
    <property type="entry name" value="SUCC_ACL_C"/>
</dbReference>
<dbReference type="Gene3D" id="1.10.10.10">
    <property type="entry name" value="Winged helix-like DNA-binding domain superfamily/Winged helix DNA-binding domain"/>
    <property type="match status" value="1"/>
</dbReference>
<dbReference type="FunFam" id="3.30.1490.20:FF:000004">
    <property type="entry name" value="Succinate--CoA ligase [ADP-forming] subunit beta, mitochondrial"/>
    <property type="match status" value="1"/>
</dbReference>
<keyword evidence="11" id="KW-0238">DNA-binding</keyword>
<keyword evidence="13" id="KW-0539">Nucleus</keyword>
<evidence type="ECO:0000256" key="5">
    <source>
        <dbReference type="ARBA" id="ARBA00022723"/>
    </source>
</evidence>
<feature type="binding site" evidence="15">
    <location>
        <begin position="890"/>
        <end position="892"/>
    </location>
    <ligand>
        <name>substrate</name>
        <note>ligand shared with subunit alpha</note>
    </ligand>
</feature>
<evidence type="ECO:0000256" key="3">
    <source>
        <dbReference type="ARBA" id="ARBA00022532"/>
    </source>
</evidence>
<dbReference type="SUPFAM" id="SSF52210">
    <property type="entry name" value="Succinyl-CoA synthetase domains"/>
    <property type="match status" value="1"/>
</dbReference>
<comment type="function">
    <text evidence="15">Succinyl-CoA synthetase functions in the citric acid cycle (TCA), coupling the hydrolysis of succinyl-CoA to the synthesis of ATP and thus represents the only step of substrate-level phosphorylation in the TCA. The beta subunit provides nucleotide specificity of the enzyme and binds the substrate succinate, while the binding sites for coenzyme A and phosphate are found in the alpha subunit.</text>
</comment>
<proteinExistence type="inferred from homology"/>
<evidence type="ECO:0000256" key="18">
    <source>
        <dbReference type="SAM" id="MobiDB-lite"/>
    </source>
</evidence>
<accession>A0A0E9N8G8</accession>
<keyword evidence="3 15" id="KW-0816">Tricarboxylic acid cycle</keyword>
<dbReference type="Pfam" id="PF08442">
    <property type="entry name" value="ATP-grasp_2"/>
    <property type="match status" value="1"/>
</dbReference>
<keyword evidence="6 15" id="KW-0547">Nucleotide-binding</keyword>
<evidence type="ECO:0000256" key="14">
    <source>
        <dbReference type="ARBA" id="ARBA00063570"/>
    </source>
</evidence>
<organism evidence="20 21">
    <name type="scientific">Saitoella complicata (strain BCRC 22490 / CBS 7301 / JCM 7358 / NBRC 10748 / NRRL Y-17804)</name>
    <dbReference type="NCBI Taxonomy" id="698492"/>
    <lineage>
        <taxon>Eukaryota</taxon>
        <taxon>Fungi</taxon>
        <taxon>Dikarya</taxon>
        <taxon>Ascomycota</taxon>
        <taxon>Taphrinomycotina</taxon>
        <taxon>Taphrinomycotina incertae sedis</taxon>
        <taxon>Saitoella</taxon>
    </lineage>
</organism>
<dbReference type="GO" id="GO:0005739">
    <property type="term" value="C:mitochondrion"/>
    <property type="evidence" value="ECO:0007669"/>
    <property type="project" value="UniProtKB-SubCell"/>
</dbReference>
<keyword evidence="7 15" id="KW-0067">ATP-binding</keyword>
<dbReference type="GO" id="GO:0005524">
    <property type="term" value="F:ATP binding"/>
    <property type="evidence" value="ECO:0007669"/>
    <property type="project" value="UniProtKB-UniRule"/>
</dbReference>
<feature type="binding site" evidence="15">
    <location>
        <position position="833"/>
    </location>
    <ligand>
        <name>substrate</name>
        <note>ligand shared with subunit alpha</note>
    </ligand>
</feature>
<evidence type="ECO:0000313" key="20">
    <source>
        <dbReference type="EMBL" id="GAO46119.1"/>
    </source>
</evidence>
<reference evidence="20 21" key="2">
    <citation type="journal article" date="2014" name="J. Gen. Appl. Microbiol.">
        <title>The early diverging ascomycetous budding yeast Saitoella complicata has three histone deacetylases belonging to the Clr6, Hos2, and Rpd3 lineages.</title>
        <authorList>
            <person name="Nishida H."/>
            <person name="Matsumoto T."/>
            <person name="Kondo S."/>
            <person name="Hamamoto M."/>
            <person name="Yoshikawa H."/>
        </authorList>
    </citation>
    <scope>NUCLEOTIDE SEQUENCE [LARGE SCALE GENOMIC DNA]</scope>
    <source>
        <strain evidence="20 21">NRRL Y-17804</strain>
    </source>
</reference>
<evidence type="ECO:0000256" key="17">
    <source>
        <dbReference type="RuleBase" id="RU361258"/>
    </source>
</evidence>
<dbReference type="Proteomes" id="UP000033140">
    <property type="component" value="Unassembled WGS sequence"/>
</dbReference>
<feature type="region of interest" description="Disordered" evidence="18">
    <location>
        <begin position="1"/>
        <end position="22"/>
    </location>
</feature>
<comment type="similarity">
    <text evidence="15 17">Belongs to the succinate/malate CoA ligase beta subunit family.</text>
</comment>
<dbReference type="PANTHER" id="PTHR11815:SF1">
    <property type="entry name" value="SUCCINATE--COA LIGASE [ADP-FORMING] SUBUNIT BETA, MITOCHONDRIAL"/>
    <property type="match status" value="1"/>
</dbReference>
<keyword evidence="9" id="KW-0809">Transit peptide</keyword>
<feature type="binding site" evidence="15">
    <location>
        <position position="768"/>
    </location>
    <ligand>
        <name>Mg(2+)</name>
        <dbReference type="ChEBI" id="CHEBI:18420"/>
    </ligand>
</feature>
<dbReference type="Gene3D" id="3.30.470.20">
    <property type="entry name" value="ATP-grasp fold, B domain"/>
    <property type="match status" value="1"/>
</dbReference>
<feature type="binding site" evidence="15">
    <location>
        <position position="608"/>
    </location>
    <ligand>
        <name>ATP</name>
        <dbReference type="ChEBI" id="CHEBI:30616"/>
    </ligand>
</feature>
<feature type="binding site" evidence="15">
    <location>
        <position position="676"/>
    </location>
    <ligand>
        <name>ATP</name>
        <dbReference type="ChEBI" id="CHEBI:30616"/>
    </ligand>
</feature>
<feature type="domain" description="HSF-type DNA-binding" evidence="19">
    <location>
        <begin position="80"/>
        <end position="182"/>
    </location>
</feature>
<dbReference type="GO" id="GO:0005634">
    <property type="term" value="C:nucleus"/>
    <property type="evidence" value="ECO:0007669"/>
    <property type="project" value="UniProtKB-SubCell"/>
</dbReference>
<evidence type="ECO:0000256" key="9">
    <source>
        <dbReference type="ARBA" id="ARBA00022946"/>
    </source>
</evidence>
<dbReference type="Gene3D" id="3.30.1490.20">
    <property type="entry name" value="ATP-grasp fold, A domain"/>
    <property type="match status" value="1"/>
</dbReference>
<feature type="compositionally biased region" description="Low complexity" evidence="18">
    <location>
        <begin position="341"/>
        <end position="357"/>
    </location>
</feature>
<dbReference type="PROSITE" id="PS01217">
    <property type="entry name" value="SUCCINYL_COA_LIG_3"/>
    <property type="match status" value="1"/>
</dbReference>
<dbReference type="Gene3D" id="3.40.50.261">
    <property type="entry name" value="Succinyl-CoA synthetase domains"/>
    <property type="match status" value="1"/>
</dbReference>
<dbReference type="SMART" id="SM00415">
    <property type="entry name" value="HSF"/>
    <property type="match status" value="1"/>
</dbReference>
<dbReference type="STRING" id="698492.A0A0E9N8G8"/>
<dbReference type="NCBIfam" id="NF001913">
    <property type="entry name" value="PRK00696.1"/>
    <property type="match status" value="1"/>
</dbReference>
<comment type="pathway">
    <text evidence="2 15">Carbohydrate metabolism; tricarboxylic acid cycle; succinate from succinyl-CoA (ligase route): step 1/1.</text>
</comment>
<evidence type="ECO:0000256" key="11">
    <source>
        <dbReference type="ARBA" id="ARBA00023125"/>
    </source>
</evidence>
<dbReference type="InterPro" id="IPR013815">
    <property type="entry name" value="ATP_grasp_subdomain_1"/>
</dbReference>
<dbReference type="InterPro" id="IPR017866">
    <property type="entry name" value="Succ-CoA_synthase_bsu_CS"/>
</dbReference>
<keyword evidence="12" id="KW-0804">Transcription</keyword>
<dbReference type="FunFam" id="3.40.50.261:FF:000001">
    <property type="entry name" value="Succinate--CoA ligase [ADP-forming] subunit beta"/>
    <property type="match status" value="1"/>
</dbReference>
<feature type="binding site" evidence="15">
    <location>
        <position position="782"/>
    </location>
    <ligand>
        <name>Mg(2+)</name>
        <dbReference type="ChEBI" id="CHEBI:18420"/>
    </ligand>
</feature>
<keyword evidence="4 15" id="KW-0436">Ligase</keyword>
<evidence type="ECO:0000256" key="2">
    <source>
        <dbReference type="ARBA" id="ARBA00005064"/>
    </source>
</evidence>
<dbReference type="InterPro" id="IPR005809">
    <property type="entry name" value="Succ_CoA_ligase-like_bsu"/>
</dbReference>
<dbReference type="EC" id="6.2.1.5" evidence="15"/>
<feature type="compositionally biased region" description="Polar residues" evidence="18">
    <location>
        <begin position="195"/>
        <end position="205"/>
    </location>
</feature>
<dbReference type="InterPro" id="IPR036390">
    <property type="entry name" value="WH_DNA-bd_sf"/>
</dbReference>
<keyword evidence="15" id="KW-0496">Mitochondrion</keyword>